<feature type="region of interest" description="Disordered" evidence="1">
    <location>
        <begin position="293"/>
        <end position="319"/>
    </location>
</feature>
<comment type="caution">
    <text evidence="2">The sequence shown here is derived from an EMBL/GenBank/DDBJ whole genome shotgun (WGS) entry which is preliminary data.</text>
</comment>
<feature type="compositionally biased region" description="Polar residues" evidence="1">
    <location>
        <begin position="84"/>
        <end position="94"/>
    </location>
</feature>
<gene>
    <name evidence="2" type="ORF">F5878DRAFT_614203</name>
</gene>
<sequence>MANTAKTAPLKRGGSITDYFARKLPKQSTPGNSENQAKLPERQQRPIAKTVVSSSPTKPVPKAPSPEKRCQTRSESPCPVARSKNASLSQTSPEQPLGKRKTRLGVDTTLETGKLLKSPCKAGSTPLKSDMIAVPPDIVVPPTPLSPYPSPDAMKRNKPQRKESLSPSESISMDEVPGSVSGEEEMDCVSRVGRDAGSGTQESVAKWRNESSNSLFVDPEDMDVDEIAPSKSETELSLFHTTPSPSRQQPTPPPTTTSQQTMTMLPPPPTAIETAKKTENMIAEIKARALAAAKASQEEEETRTFKETLSDSDSDDDLRPLEISVKGKAKAKEVVAPAQTTTAYYNTRSTNARPQPKTVSPTVLQSERRKAAPKKHNPIAALVKETREEKRSGRGEVDFLKAAQRVLPEDQGLLDLDDEDDLDSLGSPSQKRSFLSGNEIDALRADLAAGDRRRLFGDQSEGIKNILDSDSRIIKADERRNIEVGVQFWTDDASSVDEDVDMDVEPTLNFGECSQFPVLRQLHHAINSEDYSSAIAILDSGLLNTIDLKGFPGVTSYLTFLALSSPTNEDLSASAFNALRNVWLASRLSGSGITLRSVLDTVSRLGAKSKGLKLSGRKAARLDHQRKESLIFRLVKLIESSALPRLLNMDEIPELMLVLLAISLDPSTSNAVQTAILVAVDAVLQSVADPNVVADIEPVICNKILVYIQEFEPCNVSRIVTFLIGSPGRSTRIARWVARSVLLKKRRITQSEYCHSPSVQDLSEILIEGAKTPCQVFQINHDTDYIELGHYVQILAVALTDISSYFPSEIAAAAAAKAEQSSVHSSPNKDKTETPLEYLHRCMTFVQQRITDSGTDIERSRTKAALQQLSMRLYFQLAARKSEKSPTINAYFERRKPGGKR</sequence>
<protein>
    <submittedName>
        <fullName evidence="2">Uncharacterized protein</fullName>
    </submittedName>
</protein>
<keyword evidence="3" id="KW-1185">Reference proteome</keyword>
<proteinExistence type="predicted"/>
<organism evidence="2 3">
    <name type="scientific">Lentinula raphanica</name>
    <dbReference type="NCBI Taxonomy" id="153919"/>
    <lineage>
        <taxon>Eukaryota</taxon>
        <taxon>Fungi</taxon>
        <taxon>Dikarya</taxon>
        <taxon>Basidiomycota</taxon>
        <taxon>Agaricomycotina</taxon>
        <taxon>Agaricomycetes</taxon>
        <taxon>Agaricomycetidae</taxon>
        <taxon>Agaricales</taxon>
        <taxon>Marasmiineae</taxon>
        <taxon>Omphalotaceae</taxon>
        <taxon>Lentinula</taxon>
    </lineage>
</organism>
<accession>A0AA38PCM0</accession>
<dbReference type="EMBL" id="MU806094">
    <property type="protein sequence ID" value="KAJ3840111.1"/>
    <property type="molecule type" value="Genomic_DNA"/>
</dbReference>
<evidence type="ECO:0000313" key="2">
    <source>
        <dbReference type="EMBL" id="KAJ3840111.1"/>
    </source>
</evidence>
<feature type="region of interest" description="Disordered" evidence="1">
    <location>
        <begin position="1"/>
        <end position="111"/>
    </location>
</feature>
<feature type="compositionally biased region" description="Pro residues" evidence="1">
    <location>
        <begin position="138"/>
        <end position="150"/>
    </location>
</feature>
<feature type="compositionally biased region" description="Polar residues" evidence="1">
    <location>
        <begin position="26"/>
        <end position="36"/>
    </location>
</feature>
<feature type="compositionally biased region" description="Polar residues" evidence="1">
    <location>
        <begin position="342"/>
        <end position="365"/>
    </location>
</feature>
<name>A0AA38PCM0_9AGAR</name>
<evidence type="ECO:0000313" key="3">
    <source>
        <dbReference type="Proteomes" id="UP001163846"/>
    </source>
</evidence>
<evidence type="ECO:0000256" key="1">
    <source>
        <dbReference type="SAM" id="MobiDB-lite"/>
    </source>
</evidence>
<feature type="region of interest" description="Disordered" evidence="1">
    <location>
        <begin position="342"/>
        <end position="375"/>
    </location>
</feature>
<dbReference type="AlphaFoldDB" id="A0AA38PCM0"/>
<feature type="region of interest" description="Disordered" evidence="1">
    <location>
        <begin position="411"/>
        <end position="433"/>
    </location>
</feature>
<feature type="region of interest" description="Disordered" evidence="1">
    <location>
        <begin position="134"/>
        <end position="271"/>
    </location>
</feature>
<reference evidence="2" key="1">
    <citation type="submission" date="2022-08" db="EMBL/GenBank/DDBJ databases">
        <authorList>
            <consortium name="DOE Joint Genome Institute"/>
            <person name="Min B."/>
            <person name="Riley R."/>
            <person name="Sierra-Patev S."/>
            <person name="Naranjo-Ortiz M."/>
            <person name="Looney B."/>
            <person name="Konkel Z."/>
            <person name="Slot J.C."/>
            <person name="Sakamoto Y."/>
            <person name="Steenwyk J.L."/>
            <person name="Rokas A."/>
            <person name="Carro J."/>
            <person name="Camarero S."/>
            <person name="Ferreira P."/>
            <person name="Molpeceres G."/>
            <person name="Ruiz-Duenas F.J."/>
            <person name="Serrano A."/>
            <person name="Henrissat B."/>
            <person name="Drula E."/>
            <person name="Hughes K.W."/>
            <person name="Mata J.L."/>
            <person name="Ishikawa N.K."/>
            <person name="Vargas-Isla R."/>
            <person name="Ushijima S."/>
            <person name="Smith C.A."/>
            <person name="Ahrendt S."/>
            <person name="Andreopoulos W."/>
            <person name="He G."/>
            <person name="Labutti K."/>
            <person name="Lipzen A."/>
            <person name="Ng V."/>
            <person name="Sandor L."/>
            <person name="Barry K."/>
            <person name="Martinez A.T."/>
            <person name="Xiao Y."/>
            <person name="Gibbons J.G."/>
            <person name="Terashima K."/>
            <person name="Hibbett D.S."/>
            <person name="Grigoriev I.V."/>
        </authorList>
    </citation>
    <scope>NUCLEOTIDE SEQUENCE</scope>
    <source>
        <strain evidence="2">TFB9207</strain>
    </source>
</reference>
<dbReference type="Proteomes" id="UP001163846">
    <property type="component" value="Unassembled WGS sequence"/>
</dbReference>